<evidence type="ECO:0000259" key="3">
    <source>
        <dbReference type="PROSITE" id="PS50041"/>
    </source>
</evidence>
<dbReference type="InterPro" id="IPR016187">
    <property type="entry name" value="CTDL_fold"/>
</dbReference>
<dbReference type="PANTHER" id="PTHR22802">
    <property type="entry name" value="C-TYPE LECTIN SUPERFAMILY MEMBER"/>
    <property type="match status" value="1"/>
</dbReference>
<dbReference type="SUPFAM" id="SSF56436">
    <property type="entry name" value="C-type lectin-like"/>
    <property type="match status" value="1"/>
</dbReference>
<dbReference type="InterPro" id="IPR051004">
    <property type="entry name" value="DC-SIGN_domain-containing"/>
</dbReference>
<name>A0A8J2RU39_9CRUS</name>
<reference evidence="4" key="1">
    <citation type="submission" date="2021-11" db="EMBL/GenBank/DDBJ databases">
        <authorList>
            <person name="Schell T."/>
        </authorList>
    </citation>
    <scope>NUCLEOTIDE SEQUENCE</scope>
    <source>
        <strain evidence="4">M5</strain>
    </source>
</reference>
<feature type="domain" description="C-type lectin" evidence="3">
    <location>
        <begin position="160"/>
        <end position="277"/>
    </location>
</feature>
<dbReference type="Gene3D" id="3.10.100.10">
    <property type="entry name" value="Mannose-Binding Protein A, subunit A"/>
    <property type="match status" value="1"/>
</dbReference>
<dbReference type="PROSITE" id="PS50041">
    <property type="entry name" value="C_TYPE_LECTIN_2"/>
    <property type="match status" value="1"/>
</dbReference>
<evidence type="ECO:0000256" key="2">
    <source>
        <dbReference type="SAM" id="SignalP"/>
    </source>
</evidence>
<comment type="caution">
    <text evidence="4">The sequence shown here is derived from an EMBL/GenBank/DDBJ whole genome shotgun (WGS) entry which is preliminary data.</text>
</comment>
<feature type="signal peptide" evidence="2">
    <location>
        <begin position="1"/>
        <end position="20"/>
    </location>
</feature>
<dbReference type="InterPro" id="IPR018378">
    <property type="entry name" value="C-type_lectin_CS"/>
</dbReference>
<dbReference type="EMBL" id="CAKKLH010000223">
    <property type="protein sequence ID" value="CAH0106360.1"/>
    <property type="molecule type" value="Genomic_DNA"/>
</dbReference>
<evidence type="ECO:0000313" key="4">
    <source>
        <dbReference type="EMBL" id="CAH0106360.1"/>
    </source>
</evidence>
<feature type="chain" id="PRO_5035253546" description="C-type lectin domain-containing protein" evidence="2">
    <location>
        <begin position="21"/>
        <end position="280"/>
    </location>
</feature>
<dbReference type="PANTHER" id="PTHR22802:SF465">
    <property type="entry name" value="AT17652P-RELATED"/>
    <property type="match status" value="1"/>
</dbReference>
<keyword evidence="2" id="KW-0732">Signal</keyword>
<evidence type="ECO:0000256" key="1">
    <source>
        <dbReference type="ARBA" id="ARBA00023157"/>
    </source>
</evidence>
<dbReference type="InterPro" id="IPR016186">
    <property type="entry name" value="C-type_lectin-like/link_sf"/>
</dbReference>
<dbReference type="SMART" id="SM00034">
    <property type="entry name" value="CLECT"/>
    <property type="match status" value="1"/>
</dbReference>
<dbReference type="CDD" id="cd00037">
    <property type="entry name" value="CLECT"/>
    <property type="match status" value="1"/>
</dbReference>
<dbReference type="InterPro" id="IPR001304">
    <property type="entry name" value="C-type_lectin-like"/>
</dbReference>
<dbReference type="OrthoDB" id="10057776at2759"/>
<gene>
    <name evidence="4" type="ORF">DGAL_LOCUS9514</name>
</gene>
<protein>
    <recommendedName>
        <fullName evidence="3">C-type lectin domain-containing protein</fullName>
    </recommendedName>
</protein>
<dbReference type="PROSITE" id="PS00615">
    <property type="entry name" value="C_TYPE_LECTIN_1"/>
    <property type="match status" value="1"/>
</dbReference>
<organism evidence="4 5">
    <name type="scientific">Daphnia galeata</name>
    <dbReference type="NCBI Taxonomy" id="27404"/>
    <lineage>
        <taxon>Eukaryota</taxon>
        <taxon>Metazoa</taxon>
        <taxon>Ecdysozoa</taxon>
        <taxon>Arthropoda</taxon>
        <taxon>Crustacea</taxon>
        <taxon>Branchiopoda</taxon>
        <taxon>Diplostraca</taxon>
        <taxon>Cladocera</taxon>
        <taxon>Anomopoda</taxon>
        <taxon>Daphniidae</taxon>
        <taxon>Daphnia</taxon>
    </lineage>
</organism>
<sequence length="280" mass="30690">MTSFSILGVFILAISSSISGNVLLPRDVEGCGGSLFVDDAVVIDVPLSANCKWQIQTEKDRVLVFTVVQGGNFKQVEEFLSIHDGMEVDSSVLLFENRMVHEVSNKELPEAVYTTGSVAEVRVKKTPTSVLKLKIQKAVSCPFNLGAESSCGRVVDEISCYCATFTKRNQASQTSYCNSHSMKLLAIESYAEEQAIQNAWTTANYFWTSGNDISIEGKWIWESTGVNLSPGYTNWADAEPNNSGKEGEDCLCTGWVTNGRPGWNDYACGNYNDAICEDHA</sequence>
<proteinExistence type="predicted"/>
<dbReference type="Pfam" id="PF00059">
    <property type="entry name" value="Lectin_C"/>
    <property type="match status" value="1"/>
</dbReference>
<accession>A0A8J2RU39</accession>
<evidence type="ECO:0000313" key="5">
    <source>
        <dbReference type="Proteomes" id="UP000789390"/>
    </source>
</evidence>
<dbReference type="AlphaFoldDB" id="A0A8J2RU39"/>
<dbReference type="Proteomes" id="UP000789390">
    <property type="component" value="Unassembled WGS sequence"/>
</dbReference>
<keyword evidence="1" id="KW-1015">Disulfide bond</keyword>
<keyword evidence="5" id="KW-1185">Reference proteome</keyword>